<evidence type="ECO:0000313" key="6">
    <source>
        <dbReference type="EMBL" id="KPL90740.1"/>
    </source>
</evidence>
<dbReference type="PANTHER" id="PTHR43179:SF12">
    <property type="entry name" value="GALACTOFURANOSYLTRANSFERASE GLFT2"/>
    <property type="match status" value="1"/>
</dbReference>
<keyword evidence="7" id="KW-1185">Reference proteome</keyword>
<dbReference type="PANTHER" id="PTHR43179">
    <property type="entry name" value="RHAMNOSYLTRANSFERASE WBBL"/>
    <property type="match status" value="1"/>
</dbReference>
<dbReference type="InterPro" id="IPR029044">
    <property type="entry name" value="Nucleotide-diphossugar_trans"/>
</dbReference>
<name>A0A0P6YLB4_9CHLR</name>
<dbReference type="EMBL" id="LGKP01000010">
    <property type="protein sequence ID" value="KPL90740.1"/>
    <property type="molecule type" value="Genomic_DNA"/>
</dbReference>
<dbReference type="Gene3D" id="3.90.550.10">
    <property type="entry name" value="Spore Coat Polysaccharide Biosynthesis Protein SpsA, Chain A"/>
    <property type="match status" value="1"/>
</dbReference>
<organism evidence="6 7">
    <name type="scientific">Herpetosiphon geysericola</name>
    <dbReference type="NCBI Taxonomy" id="70996"/>
    <lineage>
        <taxon>Bacteria</taxon>
        <taxon>Bacillati</taxon>
        <taxon>Chloroflexota</taxon>
        <taxon>Chloroflexia</taxon>
        <taxon>Herpetosiphonales</taxon>
        <taxon>Herpetosiphonaceae</taxon>
        <taxon>Herpetosiphon</taxon>
    </lineage>
</organism>
<comment type="pathway">
    <text evidence="1">Cell wall biogenesis; cell wall polysaccharide biosynthesis.</text>
</comment>
<accession>A0A0P6YLB4</accession>
<dbReference type="GO" id="GO:0016757">
    <property type="term" value="F:glycosyltransferase activity"/>
    <property type="evidence" value="ECO:0007669"/>
    <property type="project" value="UniProtKB-KW"/>
</dbReference>
<keyword evidence="4" id="KW-0808">Transferase</keyword>
<dbReference type="Pfam" id="PF00535">
    <property type="entry name" value="Glycos_transf_2"/>
    <property type="match status" value="1"/>
</dbReference>
<comment type="caution">
    <text evidence="6">The sequence shown here is derived from an EMBL/GenBank/DDBJ whole genome shotgun (WGS) entry which is preliminary data.</text>
</comment>
<reference evidence="6 7" key="1">
    <citation type="submission" date="2015-07" db="EMBL/GenBank/DDBJ databases">
        <title>Whole genome sequence of Herpetosiphon geysericola DSM 7119.</title>
        <authorList>
            <person name="Hemp J."/>
            <person name="Ward L.M."/>
            <person name="Pace L.A."/>
            <person name="Fischer W.W."/>
        </authorList>
    </citation>
    <scope>NUCLEOTIDE SEQUENCE [LARGE SCALE GENOMIC DNA]</scope>
    <source>
        <strain evidence="6 7">DSM 7119</strain>
    </source>
</reference>
<evidence type="ECO:0000256" key="4">
    <source>
        <dbReference type="ARBA" id="ARBA00022679"/>
    </source>
</evidence>
<dbReference type="OrthoDB" id="9807209at2"/>
<evidence type="ECO:0000256" key="1">
    <source>
        <dbReference type="ARBA" id="ARBA00004776"/>
    </source>
</evidence>
<dbReference type="AlphaFoldDB" id="A0A0P6YLB4"/>
<feature type="domain" description="Glycosyltransferase 2-like" evidence="5">
    <location>
        <begin position="7"/>
        <end position="130"/>
    </location>
</feature>
<dbReference type="STRING" id="70996.SE18_05060"/>
<gene>
    <name evidence="6" type="ORF">SE18_05060</name>
</gene>
<evidence type="ECO:0000313" key="7">
    <source>
        <dbReference type="Proteomes" id="UP000050277"/>
    </source>
</evidence>
<dbReference type="SUPFAM" id="SSF53448">
    <property type="entry name" value="Nucleotide-diphospho-sugar transferases"/>
    <property type="match status" value="1"/>
</dbReference>
<evidence type="ECO:0000256" key="3">
    <source>
        <dbReference type="ARBA" id="ARBA00022676"/>
    </source>
</evidence>
<dbReference type="InterPro" id="IPR001173">
    <property type="entry name" value="Glyco_trans_2-like"/>
</dbReference>
<evidence type="ECO:0000259" key="5">
    <source>
        <dbReference type="Pfam" id="PF00535"/>
    </source>
</evidence>
<evidence type="ECO:0000256" key="2">
    <source>
        <dbReference type="ARBA" id="ARBA00006739"/>
    </source>
</evidence>
<keyword evidence="3" id="KW-0328">Glycosyltransferase</keyword>
<sequence length="401" mass="44607">MTIDAAIIVVTYNHARYIGDCLNSLLALDPAPSELVVVDNASRDETAKIVKSQFPQVRFVQTGANLGFAGGCNQGARLTSAEYIVLANPDLIVQPAWLEQLIAPLERWPNIGAVGGKLLYRDGITLQHAGGVLRLPWGLGHHRGVGEHDQGQYDALETVDYVTGAAFACRRSTWESLDGLDEQFYPAYYEEVDFCTRLRRAGLDILYTPRAVATHIEGSSVGHRSAVYLQLYHFNRLRYLFKYFNNTWLMRTWLPAEMGHIRACASDDEIQALKIAYLAYQSAFLNHESQPVISELDIFPDETADGGETELQWIERQLRAKVNVAPAPIPARRPWLGAIRNGLLRLATRDFVVPIVQAQNDANAALLESIQALSRQRRAADATILLQGMLLAKSLDQQPKA</sequence>
<dbReference type="CDD" id="cd04186">
    <property type="entry name" value="GT_2_like_c"/>
    <property type="match status" value="1"/>
</dbReference>
<dbReference type="RefSeq" id="WP_054533336.1">
    <property type="nucleotide sequence ID" value="NZ_LGKP01000010.1"/>
</dbReference>
<comment type="similarity">
    <text evidence="2">Belongs to the glycosyltransferase 2 family.</text>
</comment>
<protein>
    <recommendedName>
        <fullName evidence="5">Glycosyltransferase 2-like domain-containing protein</fullName>
    </recommendedName>
</protein>
<dbReference type="Proteomes" id="UP000050277">
    <property type="component" value="Unassembled WGS sequence"/>
</dbReference>
<proteinExistence type="inferred from homology"/>